<name>A0A376YK82_ECOLX</name>
<proteinExistence type="predicted"/>
<protein>
    <submittedName>
        <fullName evidence="1">Uncharacterized protein</fullName>
    </submittedName>
</protein>
<accession>A0A376YK82</accession>
<sequence length="40" mass="4418">MHLNGEDAVIADGIEDLRNDSGVVRLRVAGYRCALVAERY</sequence>
<evidence type="ECO:0000313" key="2">
    <source>
        <dbReference type="Proteomes" id="UP000254159"/>
    </source>
</evidence>
<dbReference type="Proteomes" id="UP000254159">
    <property type="component" value="Unassembled WGS sequence"/>
</dbReference>
<reference evidence="1 2" key="1">
    <citation type="submission" date="2018-06" db="EMBL/GenBank/DDBJ databases">
        <authorList>
            <consortium name="Pathogen Informatics"/>
            <person name="Doyle S."/>
        </authorList>
    </citation>
    <scope>NUCLEOTIDE SEQUENCE [LARGE SCALE GENOMIC DNA]</scope>
    <source>
        <strain evidence="1 2">NCTC10865</strain>
    </source>
</reference>
<organism evidence="1 2">
    <name type="scientific">Escherichia coli</name>
    <dbReference type="NCBI Taxonomy" id="562"/>
    <lineage>
        <taxon>Bacteria</taxon>
        <taxon>Pseudomonadati</taxon>
        <taxon>Pseudomonadota</taxon>
        <taxon>Gammaproteobacteria</taxon>
        <taxon>Enterobacterales</taxon>
        <taxon>Enterobacteriaceae</taxon>
        <taxon>Escherichia</taxon>
    </lineage>
</organism>
<dbReference type="AlphaFoldDB" id="A0A376YK82"/>
<evidence type="ECO:0000313" key="1">
    <source>
        <dbReference type="EMBL" id="STK05914.1"/>
    </source>
</evidence>
<gene>
    <name evidence="1" type="ORF">NCTC10865_06391</name>
</gene>
<dbReference type="EMBL" id="UGCD01000004">
    <property type="protein sequence ID" value="STK05914.1"/>
    <property type="molecule type" value="Genomic_DNA"/>
</dbReference>